<dbReference type="InterPro" id="IPR003615">
    <property type="entry name" value="HNH_nuc"/>
</dbReference>
<sequence>MFNVIRPTEIPHTLTLGRDYKGEDVLNALKECFHKKCYLCETKEPHDINVEHFIPHEGDPNLKFDWNNLYLVCSRCNNIKLAGRAALLDCCDTTQDVSKKIKILPPCSPYAKKMLIEPNTQDDAVVNTASLLDKIYNSEHTINKEVTGSFLRKKVFDEMIDLTTHMINYLKKDTLEIEKPTILLRIKKLTESESPFSSIATSQILEDECFAPLIFPRN</sequence>
<dbReference type="OrthoDB" id="4427988at2"/>
<dbReference type="InterPro" id="IPR002711">
    <property type="entry name" value="HNH"/>
</dbReference>
<evidence type="ECO:0000259" key="1">
    <source>
        <dbReference type="SMART" id="SM00507"/>
    </source>
</evidence>
<dbReference type="Gene3D" id="1.10.30.50">
    <property type="match status" value="1"/>
</dbReference>
<gene>
    <name evidence="2" type="ORF">E0L20_04395</name>
</gene>
<name>A0A4R0G9K3_9ENTR</name>
<comment type="caution">
    <text evidence="2">The sequence shown here is derived from an EMBL/GenBank/DDBJ whole genome shotgun (WGS) entry which is preliminary data.</text>
</comment>
<proteinExistence type="predicted"/>
<evidence type="ECO:0000313" key="3">
    <source>
        <dbReference type="Proteomes" id="UP000291424"/>
    </source>
</evidence>
<dbReference type="EMBL" id="SJOO01000002">
    <property type="protein sequence ID" value="TCB93664.1"/>
    <property type="molecule type" value="Genomic_DNA"/>
</dbReference>
<protein>
    <recommendedName>
        <fullName evidence="1">HNH nuclease domain-containing protein</fullName>
    </recommendedName>
</protein>
<dbReference type="GO" id="GO:0003676">
    <property type="term" value="F:nucleic acid binding"/>
    <property type="evidence" value="ECO:0007669"/>
    <property type="project" value="InterPro"/>
</dbReference>
<accession>A0A4R0G9K3</accession>
<feature type="domain" description="HNH nuclease" evidence="1">
    <location>
        <begin position="27"/>
        <end position="78"/>
    </location>
</feature>
<dbReference type="AlphaFoldDB" id="A0A4R0G9K3"/>
<dbReference type="Proteomes" id="UP000291424">
    <property type="component" value="Unassembled WGS sequence"/>
</dbReference>
<dbReference type="GO" id="GO:0004519">
    <property type="term" value="F:endonuclease activity"/>
    <property type="evidence" value="ECO:0007669"/>
    <property type="project" value="InterPro"/>
</dbReference>
<dbReference type="GO" id="GO:0008270">
    <property type="term" value="F:zinc ion binding"/>
    <property type="evidence" value="ECO:0007669"/>
    <property type="project" value="InterPro"/>
</dbReference>
<reference evidence="2 3" key="1">
    <citation type="submission" date="2019-02" db="EMBL/GenBank/DDBJ databases">
        <title>The draft genome of Enterobacter spp. strains.</title>
        <authorList>
            <person name="Wang C."/>
            <person name="Feng Y."/>
            <person name="Zong Z."/>
        </authorList>
    </citation>
    <scope>NUCLEOTIDE SEQUENCE [LARGE SCALE GENOMIC DNA]</scope>
    <source>
        <strain evidence="2 3">WCHEW120002</strain>
    </source>
</reference>
<dbReference type="RefSeq" id="WP_131632895.1">
    <property type="nucleotide sequence ID" value="NZ_SJOO01000002.1"/>
</dbReference>
<evidence type="ECO:0000313" key="2">
    <source>
        <dbReference type="EMBL" id="TCB93664.1"/>
    </source>
</evidence>
<organism evidence="2 3">
    <name type="scientific">Enterobacter wuhouensis</name>
    <dbReference type="NCBI Taxonomy" id="2529381"/>
    <lineage>
        <taxon>Bacteria</taxon>
        <taxon>Pseudomonadati</taxon>
        <taxon>Pseudomonadota</taxon>
        <taxon>Gammaproteobacteria</taxon>
        <taxon>Enterobacterales</taxon>
        <taxon>Enterobacteriaceae</taxon>
        <taxon>Enterobacter</taxon>
    </lineage>
</organism>
<dbReference type="SMART" id="SM00507">
    <property type="entry name" value="HNHc"/>
    <property type="match status" value="1"/>
</dbReference>
<dbReference type="Pfam" id="PF01844">
    <property type="entry name" value="HNH"/>
    <property type="match status" value="1"/>
</dbReference>